<feature type="transmembrane region" description="Helical" evidence="7">
    <location>
        <begin position="729"/>
        <end position="750"/>
    </location>
</feature>
<evidence type="ECO:0000256" key="3">
    <source>
        <dbReference type="ARBA" id="ARBA00022692"/>
    </source>
</evidence>
<dbReference type="EMBL" id="JAGRPV010000001">
    <property type="protein sequence ID" value="MDI4649274.1"/>
    <property type="molecule type" value="Genomic_DNA"/>
</dbReference>
<evidence type="ECO:0000256" key="7">
    <source>
        <dbReference type="SAM" id="Phobius"/>
    </source>
</evidence>
<evidence type="ECO:0000256" key="4">
    <source>
        <dbReference type="ARBA" id="ARBA00022989"/>
    </source>
</evidence>
<feature type="transmembrane region" description="Helical" evidence="7">
    <location>
        <begin position="346"/>
        <end position="368"/>
    </location>
</feature>
<comment type="caution">
    <text evidence="10">The sequence shown here is derived from an EMBL/GenBank/DDBJ whole genome shotgun (WGS) entry which is preliminary data.</text>
</comment>
<dbReference type="InterPro" id="IPR025857">
    <property type="entry name" value="MacB_PCD"/>
</dbReference>
<evidence type="ECO:0000313" key="10">
    <source>
        <dbReference type="EMBL" id="MDI4649274.1"/>
    </source>
</evidence>
<feature type="transmembrane region" description="Helical" evidence="7">
    <location>
        <begin position="248"/>
        <end position="271"/>
    </location>
</feature>
<evidence type="ECO:0000259" key="9">
    <source>
        <dbReference type="Pfam" id="PF12704"/>
    </source>
</evidence>
<accession>A0ABT6TRD0</accession>
<dbReference type="Pfam" id="PF12704">
    <property type="entry name" value="MacB_PCD"/>
    <property type="match status" value="1"/>
</dbReference>
<dbReference type="InterPro" id="IPR003838">
    <property type="entry name" value="ABC3_permease_C"/>
</dbReference>
<feature type="transmembrane region" description="Helical" evidence="7">
    <location>
        <begin position="423"/>
        <end position="444"/>
    </location>
</feature>
<feature type="domain" description="ABC3 transporter permease C-terminal" evidence="8">
    <location>
        <begin position="254"/>
        <end position="378"/>
    </location>
</feature>
<dbReference type="PANTHER" id="PTHR30572:SF4">
    <property type="entry name" value="ABC TRANSPORTER PERMEASE YTRF"/>
    <property type="match status" value="1"/>
</dbReference>
<feature type="transmembrane region" description="Helical" evidence="7">
    <location>
        <begin position="817"/>
        <end position="838"/>
    </location>
</feature>
<keyword evidence="2" id="KW-1003">Cell membrane</keyword>
<organism evidence="10 11">
    <name type="scientific">Cohnella hashimotonis</name>
    <dbReference type="NCBI Taxonomy" id="2826895"/>
    <lineage>
        <taxon>Bacteria</taxon>
        <taxon>Bacillati</taxon>
        <taxon>Bacillota</taxon>
        <taxon>Bacilli</taxon>
        <taxon>Bacillales</taxon>
        <taxon>Paenibacillaceae</taxon>
        <taxon>Cohnella</taxon>
    </lineage>
</organism>
<evidence type="ECO:0000256" key="6">
    <source>
        <dbReference type="ARBA" id="ARBA00038076"/>
    </source>
</evidence>
<dbReference type="Proteomes" id="UP001161691">
    <property type="component" value="Unassembled WGS sequence"/>
</dbReference>
<reference evidence="10" key="1">
    <citation type="submission" date="2023-04" db="EMBL/GenBank/DDBJ databases">
        <title>Comparative genomic analysis of Cohnella hashimotonis sp. nov., isolated from the International Space Station.</title>
        <authorList>
            <person name="Venkateswaran K."/>
            <person name="Simpson A."/>
        </authorList>
    </citation>
    <scope>NUCLEOTIDE SEQUENCE</scope>
    <source>
        <strain evidence="10">F6_2S_P_1</strain>
    </source>
</reference>
<proteinExistence type="inferred from homology"/>
<evidence type="ECO:0000256" key="2">
    <source>
        <dbReference type="ARBA" id="ARBA00022475"/>
    </source>
</evidence>
<comment type="similarity">
    <text evidence="6">Belongs to the ABC-4 integral membrane protein family.</text>
</comment>
<feature type="domain" description="MacB-like periplasmic core" evidence="9">
    <location>
        <begin position="19"/>
        <end position="210"/>
    </location>
</feature>
<protein>
    <submittedName>
        <fullName evidence="10">ABC transporter permease</fullName>
    </submittedName>
</protein>
<dbReference type="PANTHER" id="PTHR30572">
    <property type="entry name" value="MEMBRANE COMPONENT OF TRANSPORTER-RELATED"/>
    <property type="match status" value="1"/>
</dbReference>
<keyword evidence="3 7" id="KW-0812">Transmembrane</keyword>
<evidence type="ECO:0000259" key="8">
    <source>
        <dbReference type="Pfam" id="PF02687"/>
    </source>
</evidence>
<sequence length="858" mass="92861">MNGYGALAGKYLKQQKRRTVLTIVGILLSVALISALATMGQSMKDNVVDQTIYDYGAYEIGYSSATTELLETLQHHALIKKAGAIRKGELTELAKGYTLQLSEATTAGIELAPIHLLKGRFPSTAGEAVVEEWALAQLPGTPGLGGKAELAKPDGTRQTYDIVGVLNNQRNNMTYGTGGAYTWISDEAALTAVPGTHLSVAAVFKKGVNISKHLPEFEKLGPDSYFGTNTQLLALKGETADRGLNMTLIVIFGVLIGLVVLSTIAVIYNAFNIAVLERMRHFGLLRTIGATPSQLRGIVFREAGLLAALGIPAGLVVGYGGLWLVLELMTAAGADILTFEGFKLTLHAWIIAGSAIVGLLAVMLAAWLPARKASRVSPVDAVRGTGNIVRETYRRVRLPSVLRMLGIEGDMASKNIRRNRSKFRITAFSIVVSITLFIVFHYFAQEAFKVAVNDSRDDQVAFQMLSSFTQTQTSDSDQSGNVSQSKEDAFDAKTVADIAALSGVEHVYGRYNMPDATVYLPTSRLNREFLSAMGDDVFAKSTLGGEEVRFVPAYTTLYDEARLEQAVPYLVSGTADPAKLSEAGAVLIVQRVKPFVIAENKKINLNLSDLKIGDTLSLNFGDQEKPLMRQVKVGGILSQAPFNPTLQDNSLYVIGTKETYAALLKDVPADKAPYGTALRGLDIALADGADGKPVKQALQAIADQDPSIRLVDFVEEQRQTRQFNVQMKIFIYGFLAVIGLIGSLNIINTVQTNLMLRRREFGLLQAVGMTMKQLRRMATLEGVWFGVIGSFWGLLLGVGICFLLYRQMNNIEGIPFSFPVTGAAISCVFALGVGLLSVQGPLRKIAKASVVEELREEA</sequence>
<keyword evidence="5 7" id="KW-0472">Membrane</keyword>
<comment type="subcellular location">
    <subcellularLocation>
        <location evidence="1">Cell membrane</location>
        <topology evidence="1">Multi-pass membrane protein</topology>
    </subcellularLocation>
</comment>
<keyword evidence="11" id="KW-1185">Reference proteome</keyword>
<dbReference type="Pfam" id="PF02687">
    <property type="entry name" value="FtsX"/>
    <property type="match status" value="2"/>
</dbReference>
<evidence type="ECO:0000313" key="11">
    <source>
        <dbReference type="Proteomes" id="UP001161691"/>
    </source>
</evidence>
<keyword evidence="4 7" id="KW-1133">Transmembrane helix</keyword>
<evidence type="ECO:0000256" key="1">
    <source>
        <dbReference type="ARBA" id="ARBA00004651"/>
    </source>
</evidence>
<feature type="transmembrane region" description="Helical" evidence="7">
    <location>
        <begin position="782"/>
        <end position="805"/>
    </location>
</feature>
<name>A0ABT6TRD0_9BACL</name>
<feature type="transmembrane region" description="Helical" evidence="7">
    <location>
        <begin position="303"/>
        <end position="326"/>
    </location>
</feature>
<dbReference type="InterPro" id="IPR050250">
    <property type="entry name" value="Macrolide_Exporter_MacB"/>
</dbReference>
<dbReference type="RefSeq" id="WP_282911929.1">
    <property type="nucleotide sequence ID" value="NZ_JAGRPV010000001.1"/>
</dbReference>
<gene>
    <name evidence="10" type="ORF">KB449_30335</name>
</gene>
<evidence type="ECO:0000256" key="5">
    <source>
        <dbReference type="ARBA" id="ARBA00023136"/>
    </source>
</evidence>
<feature type="domain" description="ABC3 transporter permease C-terminal" evidence="8">
    <location>
        <begin position="734"/>
        <end position="849"/>
    </location>
</feature>
<feature type="transmembrane region" description="Helical" evidence="7">
    <location>
        <begin position="20"/>
        <end position="40"/>
    </location>
</feature>